<dbReference type="Proteomes" id="UP000466345">
    <property type="component" value="Unassembled WGS sequence"/>
</dbReference>
<evidence type="ECO:0000256" key="2">
    <source>
        <dbReference type="HAMAP-Rule" id="MF_00048"/>
    </source>
</evidence>
<dbReference type="GO" id="GO:0003676">
    <property type="term" value="F:nucleic acid binding"/>
    <property type="evidence" value="ECO:0007669"/>
    <property type="project" value="InterPro"/>
</dbReference>
<dbReference type="EMBL" id="WEGJ01000005">
    <property type="protein sequence ID" value="MQY12249.1"/>
    <property type="molecule type" value="Genomic_DNA"/>
</dbReference>
<reference evidence="3 4" key="1">
    <citation type="submission" date="2019-10" db="EMBL/GenBank/DDBJ databases">
        <title>Streptomyces smaragdinus sp. nov. and Streptomyces fabii sp. nov., isolated from the gut of fungus growing-termite Macrotermes natalensis.</title>
        <authorList>
            <person name="Schwitalla J."/>
            <person name="Benndorf R."/>
            <person name="Martin K."/>
            <person name="De Beer W."/>
            <person name="Kaster A.-K."/>
            <person name="Vollmers J."/>
            <person name="Poulsen M."/>
            <person name="Beemelmanns C."/>
        </authorList>
    </citation>
    <scope>NUCLEOTIDE SEQUENCE [LARGE SCALE GENOMIC DNA]</scope>
    <source>
        <strain evidence="3 4">RB5</strain>
    </source>
</reference>
<dbReference type="PANTHER" id="PTHR34039:SF1">
    <property type="entry name" value="UPF0102 PROTEIN YRAN"/>
    <property type="match status" value="1"/>
</dbReference>
<comment type="caution">
    <text evidence="3">The sequence shown here is derived from an EMBL/GenBank/DDBJ whole genome shotgun (WGS) entry which is preliminary data.</text>
</comment>
<dbReference type="HAMAP" id="MF_00048">
    <property type="entry name" value="UPF0102"/>
    <property type="match status" value="1"/>
</dbReference>
<dbReference type="Pfam" id="PF02021">
    <property type="entry name" value="UPF0102"/>
    <property type="match status" value="1"/>
</dbReference>
<dbReference type="InterPro" id="IPR011856">
    <property type="entry name" value="tRNA_endonuc-like_dom_sf"/>
</dbReference>
<dbReference type="CDD" id="cd20736">
    <property type="entry name" value="PoNe_Nuclease"/>
    <property type="match status" value="1"/>
</dbReference>
<evidence type="ECO:0000313" key="4">
    <source>
        <dbReference type="Proteomes" id="UP000466345"/>
    </source>
</evidence>
<dbReference type="PANTHER" id="PTHR34039">
    <property type="entry name" value="UPF0102 PROTEIN YRAN"/>
    <property type="match status" value="1"/>
</dbReference>
<dbReference type="Gene3D" id="3.40.1350.10">
    <property type="match status" value="1"/>
</dbReference>
<accession>A0A7K0CFK0</accession>
<evidence type="ECO:0000256" key="1">
    <source>
        <dbReference type="ARBA" id="ARBA00006738"/>
    </source>
</evidence>
<proteinExistence type="inferred from homology"/>
<dbReference type="SUPFAM" id="SSF52980">
    <property type="entry name" value="Restriction endonuclease-like"/>
    <property type="match status" value="1"/>
</dbReference>
<sequence length="120" mass="13216">MTNAKQAMGRYGERLAERTLAAAGMTVLARNWRCREGEIDLVALDDDALVICEVKTRSGHGFQHPMEAVTREKAARLRHLAEEWLRRHGGPPTGGVRIDLVGVVLPDRGAARIEHVRGVA</sequence>
<gene>
    <name evidence="3" type="ORF">SRB5_23820</name>
</gene>
<dbReference type="InterPro" id="IPR011335">
    <property type="entry name" value="Restrct_endonuc-II-like"/>
</dbReference>
<evidence type="ECO:0000313" key="3">
    <source>
        <dbReference type="EMBL" id="MQY12249.1"/>
    </source>
</evidence>
<comment type="similarity">
    <text evidence="1 2">Belongs to the UPF0102 family.</text>
</comment>
<dbReference type="AlphaFoldDB" id="A0A7K0CFK0"/>
<protein>
    <recommendedName>
        <fullName evidence="2">UPF0102 protein SRB5_23820</fullName>
    </recommendedName>
</protein>
<keyword evidence="4" id="KW-1185">Reference proteome</keyword>
<dbReference type="InterPro" id="IPR003509">
    <property type="entry name" value="UPF0102_YraN-like"/>
</dbReference>
<name>A0A7K0CFK0_9ACTN</name>
<organism evidence="3 4">
    <name type="scientific">Streptomyces smaragdinus</name>
    <dbReference type="NCBI Taxonomy" id="2585196"/>
    <lineage>
        <taxon>Bacteria</taxon>
        <taxon>Bacillati</taxon>
        <taxon>Actinomycetota</taxon>
        <taxon>Actinomycetes</taxon>
        <taxon>Kitasatosporales</taxon>
        <taxon>Streptomycetaceae</taxon>
        <taxon>Streptomyces</taxon>
    </lineage>
</organism>
<dbReference type="RefSeq" id="WP_323377773.1">
    <property type="nucleotide sequence ID" value="NZ_WEGJ01000005.1"/>
</dbReference>
<dbReference type="NCBIfam" id="NF009154">
    <property type="entry name" value="PRK12497.3-3"/>
    <property type="match status" value="1"/>
</dbReference>